<evidence type="ECO:0000313" key="2">
    <source>
        <dbReference type="Proteomes" id="UP000709437"/>
    </source>
</evidence>
<proteinExistence type="predicted"/>
<dbReference type="Proteomes" id="UP000709437">
    <property type="component" value="Unassembled WGS sequence"/>
</dbReference>
<accession>A0A9Q2ZQJ3</accession>
<reference evidence="1" key="1">
    <citation type="submission" date="2021-05" db="EMBL/GenBank/DDBJ databases">
        <title>Whole genome sequence of Curtobacterium flaccumfaciens pv. flaccumfaciens strain CFBP 3417.</title>
        <authorList>
            <person name="Osdaghi E."/>
            <person name="Taghouti G."/>
            <person name="Portier P."/>
            <person name="Fazliarab A."/>
            <person name="Taghavi S.M."/>
            <person name="Briand M."/>
            <person name="Le-Saux M."/>
            <person name="Jacques M.-A."/>
        </authorList>
    </citation>
    <scope>NUCLEOTIDE SEQUENCE</scope>
    <source>
        <strain evidence="1">CFBP 3417</strain>
    </source>
</reference>
<evidence type="ECO:0000313" key="1">
    <source>
        <dbReference type="EMBL" id="MBT1542482.1"/>
    </source>
</evidence>
<dbReference type="EMBL" id="JAHEWX010000015">
    <property type="protein sequence ID" value="MBT1542482.1"/>
    <property type="molecule type" value="Genomic_DNA"/>
</dbReference>
<dbReference type="AlphaFoldDB" id="A0A9Q2ZQJ3"/>
<comment type="caution">
    <text evidence="1">The sequence shown here is derived from an EMBL/GenBank/DDBJ whole genome shotgun (WGS) entry which is preliminary data.</text>
</comment>
<gene>
    <name evidence="1" type="ORF">KK103_11970</name>
</gene>
<organism evidence="1 2">
    <name type="scientific">Curtobacterium flaccumfaciens pv. flaccumfaciens</name>
    <dbReference type="NCBI Taxonomy" id="138532"/>
    <lineage>
        <taxon>Bacteria</taxon>
        <taxon>Bacillati</taxon>
        <taxon>Actinomycetota</taxon>
        <taxon>Actinomycetes</taxon>
        <taxon>Micrococcales</taxon>
        <taxon>Microbacteriaceae</taxon>
        <taxon>Curtobacterium</taxon>
    </lineage>
</organism>
<sequence length="319" mass="33449">MALDGVPLAIGGDAEHSPSSVRQLVYLATGGRQGVAAPGDLKVTQLDVPGAGVKVASGGGALLNRVAAQEAYSVRNGVADTSSVKFTPTGSASGRSDLVICRVDNPYIDGNAQAPADPRNGPYVKFDIIPDVPAGTRSLQELNQYKGLSAIELARVDLPKSTGTVTNAMITDLRSLANPRSEPQTLFGSAEPGARLTSSTFTAWPTTNTYEVDVPPWATHIIARLEFMGGQSAAKAAGSLRLILGSSTAFGQYDYNYAAQNGQARQMVVVAGELKLPAAVKGTKQPLRISGLRSDGDGYLFTVDSTYYLADVQFVERLA</sequence>
<dbReference type="RefSeq" id="WP_214563275.1">
    <property type="nucleotide sequence ID" value="NZ_JAHEWX010000015.1"/>
</dbReference>
<name>A0A9Q2ZQJ3_9MICO</name>
<protein>
    <submittedName>
        <fullName evidence="1">Uncharacterized protein</fullName>
    </submittedName>
</protein>